<evidence type="ECO:0000313" key="5">
    <source>
        <dbReference type="EMBL" id="PLZ84298.1"/>
    </source>
</evidence>
<name>A0A2N6JW76_FISMU</name>
<evidence type="ECO:0000256" key="2">
    <source>
        <dbReference type="PROSITE-ProRule" id="PRU00285"/>
    </source>
</evidence>
<evidence type="ECO:0000256" key="1">
    <source>
        <dbReference type="ARBA" id="ARBA00023016"/>
    </source>
</evidence>
<sequence>MAVIRWQPFQEIDPLHRQMDRIFDDMLKVKRQPEMAWKPAVELQNTNDNLILRVQIPGVEAKDLDIQVTTEAVAIAGEQRYENKGHIRSEFRYGKFQRVIPLPVAIQNDQVQAEYKNGILTLTLPKVVEARQKVVKINLADNTTEPFATTPTEESQAA</sequence>
<keyword evidence="1" id="KW-0346">Stress response</keyword>
<dbReference type="GO" id="GO:0009408">
    <property type="term" value="P:response to heat"/>
    <property type="evidence" value="ECO:0007669"/>
    <property type="project" value="InterPro"/>
</dbReference>
<comment type="caution">
    <text evidence="5">The sequence shown here is derived from an EMBL/GenBank/DDBJ whole genome shotgun (WGS) entry which is preliminary data.</text>
</comment>
<evidence type="ECO:0000259" key="4">
    <source>
        <dbReference type="PROSITE" id="PS01031"/>
    </source>
</evidence>
<dbReference type="PROSITE" id="PS01031">
    <property type="entry name" value="SHSP"/>
    <property type="match status" value="1"/>
</dbReference>
<accession>A0A2N6JW76</accession>
<dbReference type="Gene3D" id="2.60.40.790">
    <property type="match status" value="1"/>
</dbReference>
<dbReference type="SUPFAM" id="SSF49764">
    <property type="entry name" value="HSP20-like chaperones"/>
    <property type="match status" value="1"/>
</dbReference>
<dbReference type="Pfam" id="PF00011">
    <property type="entry name" value="HSP20"/>
    <property type="match status" value="1"/>
</dbReference>
<evidence type="ECO:0000256" key="3">
    <source>
        <dbReference type="RuleBase" id="RU003616"/>
    </source>
</evidence>
<dbReference type="InterPro" id="IPR002068">
    <property type="entry name" value="A-crystallin/Hsp20_dom"/>
</dbReference>
<dbReference type="EMBL" id="NRQW01000602">
    <property type="protein sequence ID" value="PLZ84298.1"/>
    <property type="molecule type" value="Genomic_DNA"/>
</dbReference>
<dbReference type="InterPro" id="IPR044587">
    <property type="entry name" value="HSP21-like"/>
</dbReference>
<keyword evidence="6" id="KW-1185">Reference proteome</keyword>
<dbReference type="PANTHER" id="PTHR46733:SF4">
    <property type="entry name" value="HEAT SHOCK PROTEIN 21, CHLOROPLASTIC"/>
    <property type="match status" value="1"/>
</dbReference>
<organism evidence="5 6">
    <name type="scientific">Fischerella muscicola CCMEE 5323</name>
    <dbReference type="NCBI Taxonomy" id="2019572"/>
    <lineage>
        <taxon>Bacteria</taxon>
        <taxon>Bacillati</taxon>
        <taxon>Cyanobacteriota</taxon>
        <taxon>Cyanophyceae</taxon>
        <taxon>Nostocales</taxon>
        <taxon>Hapalosiphonaceae</taxon>
        <taxon>Fischerella</taxon>
    </lineage>
</organism>
<feature type="domain" description="SHSP" evidence="4">
    <location>
        <begin position="32"/>
        <end position="140"/>
    </location>
</feature>
<proteinExistence type="inferred from homology"/>
<evidence type="ECO:0000313" key="6">
    <source>
        <dbReference type="Proteomes" id="UP000235036"/>
    </source>
</evidence>
<dbReference type="CDD" id="cd06464">
    <property type="entry name" value="ACD_sHsps-like"/>
    <property type="match status" value="1"/>
</dbReference>
<reference evidence="5 6" key="1">
    <citation type="submission" date="2017-08" db="EMBL/GenBank/DDBJ databases">
        <title>Genomes of Fischerella (Mastigocladus) sp. strains.</title>
        <authorList>
            <person name="Miller S.R."/>
        </authorList>
    </citation>
    <scope>NUCLEOTIDE SEQUENCE [LARGE SCALE GENOMIC DNA]</scope>
    <source>
        <strain evidence="5 6">CCMEE 5323</strain>
    </source>
</reference>
<protein>
    <submittedName>
        <fullName evidence="5">Hsp20/alpha crystallin family protein</fullName>
    </submittedName>
</protein>
<dbReference type="PANTHER" id="PTHR46733">
    <property type="entry name" value="26.5 KDA HEAT SHOCK PROTEIN, MITOCHONDRIAL"/>
    <property type="match status" value="1"/>
</dbReference>
<comment type="similarity">
    <text evidence="2 3">Belongs to the small heat shock protein (HSP20) family.</text>
</comment>
<dbReference type="AlphaFoldDB" id="A0A2N6JW76"/>
<dbReference type="Proteomes" id="UP000235036">
    <property type="component" value="Unassembled WGS sequence"/>
</dbReference>
<dbReference type="InterPro" id="IPR008978">
    <property type="entry name" value="HSP20-like_chaperone"/>
</dbReference>
<gene>
    <name evidence="5" type="ORF">CEN44_25320</name>
</gene>